<evidence type="ECO:0000259" key="17">
    <source>
        <dbReference type="PROSITE" id="PS50893"/>
    </source>
</evidence>
<dbReference type="OrthoDB" id="66620at2759"/>
<dbReference type="CDD" id="cd00054">
    <property type="entry name" value="EGF_CA"/>
    <property type="match status" value="1"/>
</dbReference>
<feature type="transmembrane region" description="Helical" evidence="14">
    <location>
        <begin position="875"/>
        <end position="895"/>
    </location>
</feature>
<comment type="subcellular location">
    <subcellularLocation>
        <location evidence="1">Endoplasmic reticulum membrane</location>
        <topology evidence="1">Multi-pass membrane protein</topology>
    </subcellularLocation>
</comment>
<evidence type="ECO:0000256" key="11">
    <source>
        <dbReference type="ARBA" id="ARBA00023180"/>
    </source>
</evidence>
<dbReference type="PROSITE" id="PS50026">
    <property type="entry name" value="EGF_3"/>
    <property type="match status" value="1"/>
</dbReference>
<keyword evidence="3" id="KW-0813">Transport</keyword>
<evidence type="ECO:0000256" key="15">
    <source>
        <dbReference type="SAM" id="SignalP"/>
    </source>
</evidence>
<keyword evidence="7" id="KW-0256">Endoplasmic reticulum</keyword>
<dbReference type="SMART" id="SM00382">
    <property type="entry name" value="AAA"/>
    <property type="match status" value="1"/>
</dbReference>
<dbReference type="InterPro" id="IPR027417">
    <property type="entry name" value="P-loop_NTPase"/>
</dbReference>
<evidence type="ECO:0008006" key="20">
    <source>
        <dbReference type="Google" id="ProtNLM"/>
    </source>
</evidence>
<dbReference type="STRING" id="745531.A0A0C3NHI0"/>
<evidence type="ECO:0000256" key="2">
    <source>
        <dbReference type="ARBA" id="ARBA00005814"/>
    </source>
</evidence>
<evidence type="ECO:0000256" key="12">
    <source>
        <dbReference type="PROSITE-ProRule" id="PRU00076"/>
    </source>
</evidence>
<feature type="domain" description="ABC transporter" evidence="17">
    <location>
        <begin position="373"/>
        <end position="613"/>
    </location>
</feature>
<feature type="disulfide bond" evidence="12">
    <location>
        <begin position="73"/>
        <end position="82"/>
    </location>
</feature>
<evidence type="ECO:0000313" key="18">
    <source>
        <dbReference type="EMBL" id="KIP04269.1"/>
    </source>
</evidence>
<accession>A0A0C3NHI0</accession>
<dbReference type="InterPro" id="IPR003593">
    <property type="entry name" value="AAA+_ATPase"/>
</dbReference>
<dbReference type="InterPro" id="IPR000742">
    <property type="entry name" value="EGF"/>
</dbReference>
<dbReference type="PANTHER" id="PTHR48041:SF2">
    <property type="entry name" value="ATP-DEPENDENT PERMEASE-RELATED"/>
    <property type="match status" value="1"/>
</dbReference>
<dbReference type="InterPro" id="IPR013525">
    <property type="entry name" value="ABC2_TM"/>
</dbReference>
<feature type="domain" description="EGF-like" evidence="16">
    <location>
        <begin position="49"/>
        <end position="83"/>
    </location>
</feature>
<dbReference type="AlphaFoldDB" id="A0A0C3NHI0"/>
<dbReference type="PROSITE" id="PS50893">
    <property type="entry name" value="ABC_TRANSPORTER_2"/>
    <property type="match status" value="1"/>
</dbReference>
<comment type="similarity">
    <text evidence="2">Belongs to the ABC transporter superfamily. ABCG family. Eye pigment precursor importer (TC 3.A.1.204) subfamily.</text>
</comment>
<dbReference type="Gene3D" id="2.10.25.10">
    <property type="entry name" value="Laminin"/>
    <property type="match status" value="1"/>
</dbReference>
<dbReference type="GO" id="GO:0140359">
    <property type="term" value="F:ABC-type transporter activity"/>
    <property type="evidence" value="ECO:0007669"/>
    <property type="project" value="InterPro"/>
</dbReference>
<proteinExistence type="inferred from homology"/>
<evidence type="ECO:0000256" key="5">
    <source>
        <dbReference type="ARBA" id="ARBA00022729"/>
    </source>
</evidence>
<keyword evidence="12" id="KW-0245">EGF-like domain</keyword>
<evidence type="ECO:0000256" key="10">
    <source>
        <dbReference type="ARBA" id="ARBA00023136"/>
    </source>
</evidence>
<organism evidence="18 19">
    <name type="scientific">Phlebiopsis gigantea (strain 11061_1 CR5-6)</name>
    <name type="common">White-rot fungus</name>
    <name type="synonym">Peniophora gigantea</name>
    <dbReference type="NCBI Taxonomy" id="745531"/>
    <lineage>
        <taxon>Eukaryota</taxon>
        <taxon>Fungi</taxon>
        <taxon>Dikarya</taxon>
        <taxon>Basidiomycota</taxon>
        <taxon>Agaricomycotina</taxon>
        <taxon>Agaricomycetes</taxon>
        <taxon>Polyporales</taxon>
        <taxon>Phanerochaetaceae</taxon>
        <taxon>Phlebiopsis</taxon>
    </lineage>
</organism>
<evidence type="ECO:0000256" key="8">
    <source>
        <dbReference type="ARBA" id="ARBA00022840"/>
    </source>
</evidence>
<dbReference type="PROSITE" id="PS01186">
    <property type="entry name" value="EGF_2"/>
    <property type="match status" value="1"/>
</dbReference>
<evidence type="ECO:0000313" key="19">
    <source>
        <dbReference type="Proteomes" id="UP000053257"/>
    </source>
</evidence>
<dbReference type="Proteomes" id="UP000053257">
    <property type="component" value="Unassembled WGS sequence"/>
</dbReference>
<keyword evidence="11" id="KW-0325">Glycoprotein</keyword>
<protein>
    <recommendedName>
        <fullName evidence="20">ABC transporter domain-containing protein</fullName>
    </recommendedName>
</protein>
<dbReference type="FunFam" id="3.40.50.300:FF:000702">
    <property type="entry name" value="ABC transporter (Adp1)"/>
    <property type="match status" value="1"/>
</dbReference>
<dbReference type="PROSITE" id="PS00022">
    <property type="entry name" value="EGF_1"/>
    <property type="match status" value="1"/>
</dbReference>
<feature type="region of interest" description="Disordered" evidence="13">
    <location>
        <begin position="633"/>
        <end position="678"/>
    </location>
</feature>
<keyword evidence="8" id="KW-0067">ATP-binding</keyword>
<evidence type="ECO:0000256" key="7">
    <source>
        <dbReference type="ARBA" id="ARBA00022824"/>
    </source>
</evidence>
<dbReference type="InterPro" id="IPR043926">
    <property type="entry name" value="ABCG_dom"/>
</dbReference>
<feature type="transmembrane region" description="Helical" evidence="14">
    <location>
        <begin position="781"/>
        <end position="803"/>
    </location>
</feature>
<dbReference type="GO" id="GO:0005789">
    <property type="term" value="C:endoplasmic reticulum membrane"/>
    <property type="evidence" value="ECO:0007669"/>
    <property type="project" value="UniProtKB-SubCell"/>
</dbReference>
<dbReference type="HOGENOM" id="CLU_000604_57_1_1"/>
<dbReference type="GO" id="GO:0005524">
    <property type="term" value="F:ATP binding"/>
    <property type="evidence" value="ECO:0007669"/>
    <property type="project" value="UniProtKB-KW"/>
</dbReference>
<keyword evidence="19" id="KW-1185">Reference proteome</keyword>
<feature type="transmembrane region" description="Helical" evidence="14">
    <location>
        <begin position="902"/>
        <end position="920"/>
    </location>
</feature>
<feature type="chain" id="PRO_5002180221" description="ABC transporter domain-containing protein" evidence="15">
    <location>
        <begin position="18"/>
        <end position="1037"/>
    </location>
</feature>
<dbReference type="Pfam" id="PF01061">
    <property type="entry name" value="ABC2_membrane"/>
    <property type="match status" value="1"/>
</dbReference>
<keyword evidence="5 15" id="KW-0732">Signal</keyword>
<evidence type="ECO:0000256" key="3">
    <source>
        <dbReference type="ARBA" id="ARBA00022448"/>
    </source>
</evidence>
<dbReference type="Pfam" id="PF19055">
    <property type="entry name" value="ABC2_membrane_7"/>
    <property type="match status" value="1"/>
</dbReference>
<dbReference type="Pfam" id="PF00005">
    <property type="entry name" value="ABC_tran"/>
    <property type="match status" value="1"/>
</dbReference>
<name>A0A0C3NHI0_PHLG1</name>
<evidence type="ECO:0000256" key="4">
    <source>
        <dbReference type="ARBA" id="ARBA00022692"/>
    </source>
</evidence>
<keyword evidence="10 14" id="KW-0472">Membrane</keyword>
<dbReference type="InterPro" id="IPR017871">
    <property type="entry name" value="ABC_transporter-like_CS"/>
</dbReference>
<evidence type="ECO:0000259" key="16">
    <source>
        <dbReference type="PROSITE" id="PS50026"/>
    </source>
</evidence>
<dbReference type="PROSITE" id="PS00211">
    <property type="entry name" value="ABC_TRANSPORTER_1"/>
    <property type="match status" value="1"/>
</dbReference>
<dbReference type="InterPro" id="IPR050352">
    <property type="entry name" value="ABCG_transporters"/>
</dbReference>
<dbReference type="PANTHER" id="PTHR48041">
    <property type="entry name" value="ABC TRANSPORTER G FAMILY MEMBER 28"/>
    <property type="match status" value="1"/>
</dbReference>
<sequence>MIWPLWLSLLYLGLGTAAQNRSAQVNLNSQSWELSSALTTRPGQCPPCFNCKLPAFSCGHFGECSDYDGQCKCPPGWAGIDCLTPQCDSLADGEKRRQREDGQKCACKDGWGGVNCNVCKTDSACSNFPLSKFPDLMASNEAATNMTCYKAGETIFQNHQACNVTNRKILDMLPDRPPEVTFSCDTSDDTCSFQFWTAQIESFYCGLSDCVSSIEVGASKNTTKYECQNINCKCVPGRFICGEDGSLADITDFLANDITGPASFSCRTGEGCRFEEPGMNDLIETFFGDGYITLQCESGECLHYSQVPGYITPPKPDTTRFVALSVAGLGLLVFVVSAGIWFGSRTRSGDFGGIRLPEAETAKLITDHVPAALHFSDISYSLGNRKILDSISGSVQPGQLMAIMGASGAGKSTFLDILARKNKRGVVSGQTLVNGREVPDTDFKKVMGFVDQEDTLMSTLTVYETVLYSALLRLPREMSLEAKRFRTLETLHELGILGIKDSRIGDSGHRSISGGEKRRVSIACELVTSPSILFLDEPTSGLDAYNALSVIDSLVSLARDYNRTVVFTIHQPRSNIVSLFDKLVLLSQGKMVYSGDLSKCYDYLQGIGKACPPGFNLADYLIDMTVLASIEPRSLESPATNPELSEGESSRHDEEQAFSNSQLGRQASHDTQDSTAVGTSTNFIRRKTSRFLEGISVTTGDSDAPISAKLAELVEDYNSSEIFASLKQEIEEARVADNDANALPDVALENRLTRGRQRASWGTQFRILSGRAFKNLYRDPALLASHYVAAVVLAVICGTFYYHSGSDIAGFQNRLGVFFFTLALFGFSCLSSLSLFANERLLFMRERANGYYSPLTYFASKVLFDILPLRVVPPLVYGSILYGLVGLVPSVVIFWKFILTLVLFNLTTASIVLCLSIAFASTSIASLVGTLIMLFNLLFAGLLINRDSLNPMFQWLHTVSFFHAAYEALAVNELRYLQLKEKKYGVELDVPAATILSTFGLKAQAFWWPDIGLLGIFFGSVTILSYLILHFYVKEKR</sequence>
<evidence type="ECO:0000256" key="9">
    <source>
        <dbReference type="ARBA" id="ARBA00022989"/>
    </source>
</evidence>
<keyword evidence="4 14" id="KW-0812">Transmembrane</keyword>
<dbReference type="GO" id="GO:0016887">
    <property type="term" value="F:ATP hydrolysis activity"/>
    <property type="evidence" value="ECO:0007669"/>
    <property type="project" value="InterPro"/>
</dbReference>
<dbReference type="Gene3D" id="3.40.50.300">
    <property type="entry name" value="P-loop containing nucleotide triphosphate hydrolases"/>
    <property type="match status" value="1"/>
</dbReference>
<evidence type="ECO:0000256" key="6">
    <source>
        <dbReference type="ARBA" id="ARBA00022741"/>
    </source>
</evidence>
<dbReference type="EMBL" id="KN840580">
    <property type="protein sequence ID" value="KIP04269.1"/>
    <property type="molecule type" value="Genomic_DNA"/>
</dbReference>
<keyword evidence="12" id="KW-1015">Disulfide bond</keyword>
<keyword evidence="9 14" id="KW-1133">Transmembrane helix</keyword>
<feature type="transmembrane region" description="Helical" evidence="14">
    <location>
        <begin position="926"/>
        <end position="944"/>
    </location>
</feature>
<feature type="transmembrane region" description="Helical" evidence="14">
    <location>
        <begin position="815"/>
        <end position="837"/>
    </location>
</feature>
<keyword evidence="6" id="KW-0547">Nucleotide-binding</keyword>
<dbReference type="SUPFAM" id="SSF52540">
    <property type="entry name" value="P-loop containing nucleoside triphosphate hydrolases"/>
    <property type="match status" value="1"/>
</dbReference>
<evidence type="ECO:0000256" key="1">
    <source>
        <dbReference type="ARBA" id="ARBA00004477"/>
    </source>
</evidence>
<dbReference type="InterPro" id="IPR003439">
    <property type="entry name" value="ABC_transporter-like_ATP-bd"/>
</dbReference>
<reference evidence="18 19" key="1">
    <citation type="journal article" date="2014" name="PLoS Genet.">
        <title>Analysis of the Phlebiopsis gigantea genome, transcriptome and secretome provides insight into its pioneer colonization strategies of wood.</title>
        <authorList>
            <person name="Hori C."/>
            <person name="Ishida T."/>
            <person name="Igarashi K."/>
            <person name="Samejima M."/>
            <person name="Suzuki H."/>
            <person name="Master E."/>
            <person name="Ferreira P."/>
            <person name="Ruiz-Duenas F.J."/>
            <person name="Held B."/>
            <person name="Canessa P."/>
            <person name="Larrondo L.F."/>
            <person name="Schmoll M."/>
            <person name="Druzhinina I.S."/>
            <person name="Kubicek C.P."/>
            <person name="Gaskell J.A."/>
            <person name="Kersten P."/>
            <person name="St John F."/>
            <person name="Glasner J."/>
            <person name="Sabat G."/>
            <person name="Splinter BonDurant S."/>
            <person name="Syed K."/>
            <person name="Yadav J."/>
            <person name="Mgbeahuruike A.C."/>
            <person name="Kovalchuk A."/>
            <person name="Asiegbu F.O."/>
            <person name="Lackner G."/>
            <person name="Hoffmeister D."/>
            <person name="Rencoret J."/>
            <person name="Gutierrez A."/>
            <person name="Sun H."/>
            <person name="Lindquist E."/>
            <person name="Barry K."/>
            <person name="Riley R."/>
            <person name="Grigoriev I.V."/>
            <person name="Henrissat B."/>
            <person name="Kues U."/>
            <person name="Berka R.M."/>
            <person name="Martinez A.T."/>
            <person name="Covert S.F."/>
            <person name="Blanchette R.A."/>
            <person name="Cullen D."/>
        </authorList>
    </citation>
    <scope>NUCLEOTIDE SEQUENCE [LARGE SCALE GENOMIC DNA]</scope>
    <source>
        <strain evidence="18 19">11061_1 CR5-6</strain>
    </source>
</reference>
<feature type="transmembrane region" description="Helical" evidence="14">
    <location>
        <begin position="1011"/>
        <end position="1033"/>
    </location>
</feature>
<comment type="caution">
    <text evidence="12">Lacks conserved residue(s) required for the propagation of feature annotation.</text>
</comment>
<gene>
    <name evidence="18" type="ORF">PHLGIDRAFT_493857</name>
</gene>
<feature type="transmembrane region" description="Helical" evidence="14">
    <location>
        <begin position="321"/>
        <end position="342"/>
    </location>
</feature>
<evidence type="ECO:0000256" key="14">
    <source>
        <dbReference type="SAM" id="Phobius"/>
    </source>
</evidence>
<dbReference type="CDD" id="cd03213">
    <property type="entry name" value="ABCG_EPDR"/>
    <property type="match status" value="1"/>
</dbReference>
<evidence type="ECO:0000256" key="13">
    <source>
        <dbReference type="SAM" id="MobiDB-lite"/>
    </source>
</evidence>
<feature type="signal peptide" evidence="15">
    <location>
        <begin position="1"/>
        <end position="17"/>
    </location>
</feature>